<evidence type="ECO:0000313" key="7">
    <source>
        <dbReference type="Proteomes" id="UP000319700"/>
    </source>
</evidence>
<comment type="subcellular location">
    <subcellularLocation>
        <location evidence="1">Membrane</location>
        <topology evidence="1">Multi-pass membrane protein</topology>
    </subcellularLocation>
</comment>
<dbReference type="Pfam" id="PF07681">
    <property type="entry name" value="DoxX"/>
    <property type="match status" value="1"/>
</dbReference>
<dbReference type="GO" id="GO:0016020">
    <property type="term" value="C:membrane"/>
    <property type="evidence" value="ECO:0007669"/>
    <property type="project" value="UniProtKB-SubCell"/>
</dbReference>
<protein>
    <submittedName>
        <fullName evidence="6">DoxX family protein</fullName>
    </submittedName>
</protein>
<evidence type="ECO:0000256" key="4">
    <source>
        <dbReference type="ARBA" id="ARBA00023136"/>
    </source>
</evidence>
<sequence length="143" mass="15846">MKRYQDYAVLLLRIALATGFLSAVSSRLGLWGSQSSGWENFLVYTGKVNSFVPKNFIPTIAIIATIAESVLGLLLFIGYQTKFASIGAAILTFVFALAMTYSFGIKDPLDYSVFVFSTAAFLLSTLEKYRWSLDEIISKNKTI</sequence>
<evidence type="ECO:0000313" key="6">
    <source>
        <dbReference type="EMBL" id="TPG38465.1"/>
    </source>
</evidence>
<evidence type="ECO:0000256" key="3">
    <source>
        <dbReference type="ARBA" id="ARBA00022989"/>
    </source>
</evidence>
<dbReference type="InterPro" id="IPR032808">
    <property type="entry name" value="DoxX"/>
</dbReference>
<feature type="transmembrane region" description="Helical" evidence="5">
    <location>
        <begin position="83"/>
        <end position="103"/>
    </location>
</feature>
<dbReference type="OrthoDB" id="676158at2"/>
<name>A0A502EL51_9FLAO</name>
<keyword evidence="2 5" id="KW-0812">Transmembrane</keyword>
<comment type="caution">
    <text evidence="6">The sequence shown here is derived from an EMBL/GenBank/DDBJ whole genome shotgun (WGS) entry which is preliminary data.</text>
</comment>
<dbReference type="Proteomes" id="UP000319700">
    <property type="component" value="Unassembled WGS sequence"/>
</dbReference>
<accession>A0A502EL51</accession>
<dbReference type="AlphaFoldDB" id="A0A502EL51"/>
<keyword evidence="7" id="KW-1185">Reference proteome</keyword>
<feature type="transmembrane region" description="Helical" evidence="5">
    <location>
        <begin position="56"/>
        <end position="76"/>
    </location>
</feature>
<evidence type="ECO:0000256" key="1">
    <source>
        <dbReference type="ARBA" id="ARBA00004141"/>
    </source>
</evidence>
<keyword evidence="3 5" id="KW-1133">Transmembrane helix</keyword>
<organism evidence="6 7">
    <name type="scientific">Flavobacterium pectinovorum</name>
    <dbReference type="NCBI Taxonomy" id="29533"/>
    <lineage>
        <taxon>Bacteria</taxon>
        <taxon>Pseudomonadati</taxon>
        <taxon>Bacteroidota</taxon>
        <taxon>Flavobacteriia</taxon>
        <taxon>Flavobacteriales</taxon>
        <taxon>Flavobacteriaceae</taxon>
        <taxon>Flavobacterium</taxon>
    </lineage>
</organism>
<proteinExistence type="predicted"/>
<gene>
    <name evidence="6" type="ORF">EAH81_16225</name>
</gene>
<evidence type="ECO:0000256" key="2">
    <source>
        <dbReference type="ARBA" id="ARBA00022692"/>
    </source>
</evidence>
<dbReference type="RefSeq" id="WP_140508882.1">
    <property type="nucleotide sequence ID" value="NZ_RCZH01000010.1"/>
</dbReference>
<reference evidence="6 7" key="1">
    <citation type="journal article" date="2019" name="Environ. Microbiol.">
        <title>Species interactions and distinct microbial communities in high Arctic permafrost affected cryosols are associated with the CH4 and CO2 gas fluxes.</title>
        <authorList>
            <person name="Altshuler I."/>
            <person name="Hamel J."/>
            <person name="Turney S."/>
            <person name="Magnuson E."/>
            <person name="Levesque R."/>
            <person name="Greer C."/>
            <person name="Whyte L.G."/>
        </authorList>
    </citation>
    <scope>NUCLEOTIDE SEQUENCE [LARGE SCALE GENOMIC DNA]</scope>
    <source>
        <strain evidence="6 7">42</strain>
    </source>
</reference>
<dbReference type="EMBL" id="RCZH01000010">
    <property type="protein sequence ID" value="TPG38465.1"/>
    <property type="molecule type" value="Genomic_DNA"/>
</dbReference>
<evidence type="ECO:0000256" key="5">
    <source>
        <dbReference type="SAM" id="Phobius"/>
    </source>
</evidence>
<keyword evidence="4 5" id="KW-0472">Membrane</keyword>